<sequence length="103" mass="11655">MNDTAVTRRFSSLLAFLALRLSIKIRSNWPLGFPFGSSRVNRRKCFTYCANPFPKTMALSRSRGLAGERYTSTTIVSKTRGVASLHKRTHVDRRALQLALKHS</sequence>
<accession>A0AA39MEY6</accession>
<reference evidence="1" key="1">
    <citation type="submission" date="2023-06" db="EMBL/GenBank/DDBJ databases">
        <authorList>
            <consortium name="Lawrence Berkeley National Laboratory"/>
            <person name="Ahrendt S."/>
            <person name="Sahu N."/>
            <person name="Indic B."/>
            <person name="Wong-Bajracharya J."/>
            <person name="Merenyi Z."/>
            <person name="Ke H.-M."/>
            <person name="Monk M."/>
            <person name="Kocsube S."/>
            <person name="Drula E."/>
            <person name="Lipzen A."/>
            <person name="Balint B."/>
            <person name="Henrissat B."/>
            <person name="Andreopoulos B."/>
            <person name="Martin F.M."/>
            <person name="Harder C.B."/>
            <person name="Rigling D."/>
            <person name="Ford K.L."/>
            <person name="Foster G.D."/>
            <person name="Pangilinan J."/>
            <person name="Papanicolaou A."/>
            <person name="Barry K."/>
            <person name="LaButti K."/>
            <person name="Viragh M."/>
            <person name="Koriabine M."/>
            <person name="Yan M."/>
            <person name="Riley R."/>
            <person name="Champramary S."/>
            <person name="Plett K.L."/>
            <person name="Tsai I.J."/>
            <person name="Slot J."/>
            <person name="Sipos G."/>
            <person name="Plett J."/>
            <person name="Nagy L.G."/>
            <person name="Grigoriev I.V."/>
        </authorList>
    </citation>
    <scope>NUCLEOTIDE SEQUENCE</scope>
    <source>
        <strain evidence="1">FPL87.14</strain>
    </source>
</reference>
<dbReference type="EMBL" id="JAUEPT010000106">
    <property type="protein sequence ID" value="KAK0431822.1"/>
    <property type="molecule type" value="Genomic_DNA"/>
</dbReference>
<evidence type="ECO:0000313" key="1">
    <source>
        <dbReference type="EMBL" id="KAK0431822.1"/>
    </source>
</evidence>
<gene>
    <name evidence="1" type="ORF">EV421DRAFT_1852147</name>
</gene>
<dbReference type="AlphaFoldDB" id="A0AA39MEY6"/>
<proteinExistence type="predicted"/>
<name>A0AA39MEY6_9AGAR</name>
<organism evidence="1 2">
    <name type="scientific">Armillaria borealis</name>
    <dbReference type="NCBI Taxonomy" id="47425"/>
    <lineage>
        <taxon>Eukaryota</taxon>
        <taxon>Fungi</taxon>
        <taxon>Dikarya</taxon>
        <taxon>Basidiomycota</taxon>
        <taxon>Agaricomycotina</taxon>
        <taxon>Agaricomycetes</taxon>
        <taxon>Agaricomycetidae</taxon>
        <taxon>Agaricales</taxon>
        <taxon>Marasmiineae</taxon>
        <taxon>Physalacriaceae</taxon>
        <taxon>Armillaria</taxon>
    </lineage>
</organism>
<dbReference type="Proteomes" id="UP001175226">
    <property type="component" value="Unassembled WGS sequence"/>
</dbReference>
<protein>
    <submittedName>
        <fullName evidence="1">Uncharacterized protein</fullName>
    </submittedName>
</protein>
<evidence type="ECO:0000313" key="2">
    <source>
        <dbReference type="Proteomes" id="UP001175226"/>
    </source>
</evidence>
<keyword evidence="2" id="KW-1185">Reference proteome</keyword>
<comment type="caution">
    <text evidence="1">The sequence shown here is derived from an EMBL/GenBank/DDBJ whole genome shotgun (WGS) entry which is preliminary data.</text>
</comment>